<keyword evidence="6" id="KW-1185">Reference proteome</keyword>
<dbReference type="AlphaFoldDB" id="A0A0Q2UM40"/>
<dbReference type="OrthoDB" id="386979at2157"/>
<protein>
    <submittedName>
        <fullName evidence="2">Uncharacterized protein</fullName>
    </submittedName>
</protein>
<dbReference type="KEGG" id="ttd:A3L14_02875"/>
<dbReference type="Proteomes" id="UP000182125">
    <property type="component" value="Unassembled WGS sequence"/>
</dbReference>
<reference evidence="3 5" key="3">
    <citation type="submission" date="2016-10" db="EMBL/GenBank/DDBJ databases">
        <authorList>
            <person name="de Groot N.N."/>
        </authorList>
    </citation>
    <scope>NUCLEOTIDE SEQUENCE [LARGE SCALE GENOMIC DNA]</scope>
    <source>
        <strain evidence="3 5">OGL-20</strain>
    </source>
</reference>
<reference evidence="2 4" key="1">
    <citation type="submission" date="2015-08" db="EMBL/GenBank/DDBJ databases">
        <title>Thermococcus thioreducens DSM 14981 genome sequencing.</title>
        <authorList>
            <person name="Hong S.-J."/>
            <person name="Kim M.-C."/>
            <person name="Shin J.-H."/>
        </authorList>
    </citation>
    <scope>NUCLEOTIDE SEQUENCE [LARGE SCALE GENOMIC DNA]</scope>
    <source>
        <strain evidence="2 4">DSM 14981</strain>
    </source>
</reference>
<dbReference type="RefSeq" id="WP_055430101.1">
    <property type="nucleotide sequence ID" value="NZ_CP015105.1"/>
</dbReference>
<evidence type="ECO:0000313" key="2">
    <source>
        <dbReference type="EMBL" id="KQH81696.1"/>
    </source>
</evidence>
<evidence type="ECO:0000313" key="5">
    <source>
        <dbReference type="Proteomes" id="UP000182125"/>
    </source>
</evidence>
<dbReference type="PATRIC" id="fig|277988.4.peg.2083"/>
<dbReference type="EMBL" id="FOIW01000002">
    <property type="protein sequence ID" value="SEW11903.1"/>
    <property type="molecule type" value="Genomic_DNA"/>
</dbReference>
<gene>
    <name evidence="1" type="ORF">A3L14_02875</name>
    <name evidence="2" type="ORF">AMR53_09895</name>
    <name evidence="3" type="ORF">SAMN05216170_1703</name>
</gene>
<evidence type="ECO:0000313" key="4">
    <source>
        <dbReference type="Proteomes" id="UP000051862"/>
    </source>
</evidence>
<dbReference type="Proteomes" id="UP000250136">
    <property type="component" value="Chromosome"/>
</dbReference>
<dbReference type="STRING" id="277988.SAMN05216170_1703"/>
<reference evidence="1 6" key="2">
    <citation type="submission" date="2016-04" db="EMBL/GenBank/DDBJ databases">
        <title>Complete genome sequence of Thermococcus thioreducens type strain OGL-20P.</title>
        <authorList>
            <person name="Oger P.M."/>
        </authorList>
    </citation>
    <scope>NUCLEOTIDE SEQUENCE [LARGE SCALE GENOMIC DNA]</scope>
    <source>
        <strain evidence="1 6">OGL-20P</strain>
    </source>
</reference>
<sequence>MKWKPLLAVLLGLLMVGVLAKNVSAYKGLGWSKYTTTVSYYGSSARVDETIFLYGEYPHISAGTQQTLIISSFTGIDNEPLCHLSSGCFMSKNKRLTVSQISGPTKVEYELWWVGDNDGSGIPSNYASLINGAVGYMIDKIASYIPYADLVIDFIKLLTRYDYSQMGPQLITDSSFSRYIGDHITGGMILRVKPTDTGRLGRGTYSYRIRAYSRTEIWFYEHSSWVFNRNIKREASIQPLGISKYIRTVSVSKDYTLTVVKNW</sequence>
<dbReference type="Proteomes" id="UP000051862">
    <property type="component" value="Unassembled WGS sequence"/>
</dbReference>
<dbReference type="EMBL" id="CP015105">
    <property type="protein sequence ID" value="ASJ11893.1"/>
    <property type="molecule type" value="Genomic_DNA"/>
</dbReference>
<evidence type="ECO:0000313" key="3">
    <source>
        <dbReference type="EMBL" id="SEW11903.1"/>
    </source>
</evidence>
<name>A0A0Q2UM40_9EURY</name>
<dbReference type="EMBL" id="LIXN01000018">
    <property type="protein sequence ID" value="KQH81696.1"/>
    <property type="molecule type" value="Genomic_DNA"/>
</dbReference>
<organism evidence="2 4">
    <name type="scientific">Thermococcus thioreducens</name>
    <dbReference type="NCBI Taxonomy" id="277988"/>
    <lineage>
        <taxon>Archaea</taxon>
        <taxon>Methanobacteriati</taxon>
        <taxon>Methanobacteriota</taxon>
        <taxon>Thermococci</taxon>
        <taxon>Thermococcales</taxon>
        <taxon>Thermococcaceae</taxon>
        <taxon>Thermococcus</taxon>
    </lineage>
</organism>
<accession>A0A0Q2UM40</accession>
<evidence type="ECO:0000313" key="6">
    <source>
        <dbReference type="Proteomes" id="UP000250136"/>
    </source>
</evidence>
<dbReference type="GeneID" id="33333331"/>
<proteinExistence type="predicted"/>
<evidence type="ECO:0000313" key="1">
    <source>
        <dbReference type="EMBL" id="ASJ11893.1"/>
    </source>
</evidence>